<evidence type="ECO:0000256" key="1">
    <source>
        <dbReference type="ARBA" id="ARBA00022664"/>
    </source>
</evidence>
<feature type="compositionally biased region" description="Basic and acidic residues" evidence="2">
    <location>
        <begin position="382"/>
        <end position="406"/>
    </location>
</feature>
<dbReference type="PROSITE" id="PS51025">
    <property type="entry name" value="PWI"/>
    <property type="match status" value="1"/>
</dbReference>
<proteinExistence type="predicted"/>
<dbReference type="InterPro" id="IPR036483">
    <property type="entry name" value="PWI_dom_sf"/>
</dbReference>
<feature type="compositionally biased region" description="Basic and acidic residues" evidence="2">
    <location>
        <begin position="134"/>
        <end position="151"/>
    </location>
</feature>
<evidence type="ECO:0000313" key="4">
    <source>
        <dbReference type="EMBL" id="SPO23444.1"/>
    </source>
</evidence>
<organism evidence="4 5">
    <name type="scientific">Ustilago trichophora</name>
    <dbReference type="NCBI Taxonomy" id="86804"/>
    <lineage>
        <taxon>Eukaryota</taxon>
        <taxon>Fungi</taxon>
        <taxon>Dikarya</taxon>
        <taxon>Basidiomycota</taxon>
        <taxon>Ustilaginomycotina</taxon>
        <taxon>Ustilaginomycetes</taxon>
        <taxon>Ustilaginales</taxon>
        <taxon>Ustilaginaceae</taxon>
        <taxon>Ustilago</taxon>
    </lineage>
</organism>
<gene>
    <name evidence="4" type="ORF">UTRI_02123</name>
</gene>
<dbReference type="InterPro" id="IPR002483">
    <property type="entry name" value="PWI_dom"/>
</dbReference>
<protein>
    <recommendedName>
        <fullName evidence="3">PWI domain-containing protein</fullName>
    </recommendedName>
</protein>
<dbReference type="GO" id="GO:0003723">
    <property type="term" value="F:RNA binding"/>
    <property type="evidence" value="ECO:0007669"/>
    <property type="project" value="TreeGrafter"/>
</dbReference>
<dbReference type="Proteomes" id="UP000324022">
    <property type="component" value="Unassembled WGS sequence"/>
</dbReference>
<dbReference type="Pfam" id="PF01480">
    <property type="entry name" value="PWI"/>
    <property type="match status" value="1"/>
</dbReference>
<sequence>MGDSSYKGVSAAQDSRFTNKQTVLLRKLKFPPHFDVKVDMRKVELSVMKPWIARRIIELLGFEDDVVLEYASGMLEEDRFPDPKKVQIQLMGFLEGQTAEFMNELWELLISAQNSPGGVPKRFVEEKKEELRLKREEGERVVREARERAQRAAEAAGDASSRKRSRWDAAPTTTSSASNGDTRPPAYGADRNNDDFRRRDTRDDPTRSEWNRRRNPSFRDRSGNTTDRSRDAGWGARDSRQGDSYRPLPRRSPSPPPPSPPSRRDRRRSPIIPPPRESRSRSRSVTPDYREKIRNQRSSKREIVKEDAYERDARRTSRKEKREDDSYEQDRERRREHGSARKKEEEVEDAYERDARRVALRDEDISDEESKGNRHKQKKLRKDQDDNESMKEEEKQRERELRDTLLRAKSSRASRR</sequence>
<reference evidence="4 5" key="1">
    <citation type="submission" date="2018-03" db="EMBL/GenBank/DDBJ databases">
        <authorList>
            <person name="Guldener U."/>
        </authorList>
    </citation>
    <scope>NUCLEOTIDE SEQUENCE [LARGE SCALE GENOMIC DNA]</scope>
    <source>
        <strain evidence="4 5">NBRC100155</strain>
    </source>
</reference>
<dbReference type="AlphaFoldDB" id="A0A5C3DYC3"/>
<dbReference type="OrthoDB" id="163257at2759"/>
<name>A0A5C3DYC3_9BASI</name>
<dbReference type="GO" id="GO:0048024">
    <property type="term" value="P:regulation of mRNA splicing, via spliceosome"/>
    <property type="evidence" value="ECO:0007669"/>
    <property type="project" value="TreeGrafter"/>
</dbReference>
<dbReference type="EMBL" id="OOIN01000005">
    <property type="protein sequence ID" value="SPO23444.1"/>
    <property type="molecule type" value="Genomic_DNA"/>
</dbReference>
<feature type="compositionally biased region" description="Basic and acidic residues" evidence="2">
    <location>
        <begin position="191"/>
        <end position="243"/>
    </location>
</feature>
<dbReference type="SUPFAM" id="SSF101233">
    <property type="entry name" value="PWI domain"/>
    <property type="match status" value="1"/>
</dbReference>
<evidence type="ECO:0000256" key="2">
    <source>
        <dbReference type="SAM" id="MobiDB-lite"/>
    </source>
</evidence>
<accession>A0A5C3DYC3</accession>
<dbReference type="GO" id="GO:0006397">
    <property type="term" value="P:mRNA processing"/>
    <property type="evidence" value="ECO:0007669"/>
    <property type="project" value="UniProtKB-KW"/>
</dbReference>
<keyword evidence="5" id="KW-1185">Reference proteome</keyword>
<feature type="domain" description="PWI" evidence="3">
    <location>
        <begin position="27"/>
        <end position="126"/>
    </location>
</feature>
<feature type="compositionally biased region" description="Pro residues" evidence="2">
    <location>
        <begin position="250"/>
        <end position="261"/>
    </location>
</feature>
<dbReference type="PANTHER" id="PTHR23148:SF0">
    <property type="entry name" value="SERINE_ARGININE REPETITIVE MATRIX PROTEIN 1"/>
    <property type="match status" value="1"/>
</dbReference>
<feature type="region of interest" description="Disordered" evidence="2">
    <location>
        <begin position="134"/>
        <end position="416"/>
    </location>
</feature>
<evidence type="ECO:0000313" key="5">
    <source>
        <dbReference type="Proteomes" id="UP000324022"/>
    </source>
</evidence>
<dbReference type="PANTHER" id="PTHR23148">
    <property type="entry name" value="SERINE/ARGININE REGULATED NUCLEAR MATRIX PROTEIN"/>
    <property type="match status" value="1"/>
</dbReference>
<keyword evidence="1" id="KW-0507">mRNA processing</keyword>
<evidence type="ECO:0000259" key="3">
    <source>
        <dbReference type="PROSITE" id="PS51025"/>
    </source>
</evidence>
<dbReference type="GO" id="GO:0005681">
    <property type="term" value="C:spliceosomal complex"/>
    <property type="evidence" value="ECO:0007669"/>
    <property type="project" value="TreeGrafter"/>
</dbReference>
<feature type="compositionally biased region" description="Polar residues" evidence="2">
    <location>
        <begin position="171"/>
        <end position="181"/>
    </location>
</feature>
<dbReference type="InterPro" id="IPR052225">
    <property type="entry name" value="Ser/Arg_repetitive_matrix"/>
</dbReference>
<feature type="compositionally biased region" description="Basic and acidic residues" evidence="2">
    <location>
        <begin position="288"/>
        <end position="372"/>
    </location>
</feature>
<dbReference type="Gene3D" id="1.20.1390.10">
    <property type="entry name" value="PWI domain"/>
    <property type="match status" value="1"/>
</dbReference>
<dbReference type="SMART" id="SM00311">
    <property type="entry name" value="PWI"/>
    <property type="match status" value="1"/>
</dbReference>